<dbReference type="Proteomes" id="UP001529510">
    <property type="component" value="Unassembled WGS sequence"/>
</dbReference>
<dbReference type="AlphaFoldDB" id="A0ABD0QGX2"/>
<feature type="region of interest" description="Disordered" evidence="1">
    <location>
        <begin position="87"/>
        <end position="118"/>
    </location>
</feature>
<keyword evidence="3" id="KW-1185">Reference proteome</keyword>
<evidence type="ECO:0000256" key="1">
    <source>
        <dbReference type="SAM" id="MobiDB-lite"/>
    </source>
</evidence>
<gene>
    <name evidence="2" type="ORF">M9458_021180</name>
</gene>
<sequence length="118" mass="12962">MAVYVTTATYIPMSSIISSTVENETVSVLTGPGRHGMEQLSKENGLARYLLFWIGANYHHPVDLNDTTGLCWREAIIQCLESIRCRSRTTPDPEPNPPPPPAQSQSPSPPQMESPCPP</sequence>
<proteinExistence type="predicted"/>
<reference evidence="2 3" key="1">
    <citation type="submission" date="2024-05" db="EMBL/GenBank/DDBJ databases">
        <title>Genome sequencing and assembly of Indian major carp, Cirrhinus mrigala (Hamilton, 1822).</title>
        <authorList>
            <person name="Mohindra V."/>
            <person name="Chowdhury L.M."/>
            <person name="Lal K."/>
            <person name="Jena J.K."/>
        </authorList>
    </citation>
    <scope>NUCLEOTIDE SEQUENCE [LARGE SCALE GENOMIC DNA]</scope>
    <source>
        <strain evidence="2">CM1030</strain>
        <tissue evidence="2">Blood</tissue>
    </source>
</reference>
<evidence type="ECO:0000313" key="3">
    <source>
        <dbReference type="Proteomes" id="UP001529510"/>
    </source>
</evidence>
<protein>
    <submittedName>
        <fullName evidence="2">Uncharacterized protein</fullName>
    </submittedName>
</protein>
<organism evidence="2 3">
    <name type="scientific">Cirrhinus mrigala</name>
    <name type="common">Mrigala</name>
    <dbReference type="NCBI Taxonomy" id="683832"/>
    <lineage>
        <taxon>Eukaryota</taxon>
        <taxon>Metazoa</taxon>
        <taxon>Chordata</taxon>
        <taxon>Craniata</taxon>
        <taxon>Vertebrata</taxon>
        <taxon>Euteleostomi</taxon>
        <taxon>Actinopterygii</taxon>
        <taxon>Neopterygii</taxon>
        <taxon>Teleostei</taxon>
        <taxon>Ostariophysi</taxon>
        <taxon>Cypriniformes</taxon>
        <taxon>Cyprinidae</taxon>
        <taxon>Labeoninae</taxon>
        <taxon>Labeonini</taxon>
        <taxon>Cirrhinus</taxon>
    </lineage>
</organism>
<name>A0ABD0QGX2_CIRMR</name>
<feature type="compositionally biased region" description="Pro residues" evidence="1">
    <location>
        <begin position="92"/>
        <end position="118"/>
    </location>
</feature>
<dbReference type="EMBL" id="JAMKFB020000009">
    <property type="protein sequence ID" value="KAL0185483.1"/>
    <property type="molecule type" value="Genomic_DNA"/>
</dbReference>
<evidence type="ECO:0000313" key="2">
    <source>
        <dbReference type="EMBL" id="KAL0185483.1"/>
    </source>
</evidence>
<comment type="caution">
    <text evidence="2">The sequence shown here is derived from an EMBL/GenBank/DDBJ whole genome shotgun (WGS) entry which is preliminary data.</text>
</comment>
<accession>A0ABD0QGX2</accession>
<feature type="non-terminal residue" evidence="2">
    <location>
        <position position="118"/>
    </location>
</feature>